<dbReference type="InterPro" id="IPR022742">
    <property type="entry name" value="Hydrolase_4"/>
</dbReference>
<feature type="transmembrane region" description="Helical" evidence="1">
    <location>
        <begin position="6"/>
        <end position="25"/>
    </location>
</feature>
<organism evidence="3">
    <name type="scientific">Pithovirus LCPAC403</name>
    <dbReference type="NCBI Taxonomy" id="2506596"/>
    <lineage>
        <taxon>Viruses</taxon>
        <taxon>Pithoviruses</taxon>
    </lineage>
</organism>
<keyword evidence="1" id="KW-0472">Membrane</keyword>
<dbReference type="PANTHER" id="PTHR12277">
    <property type="entry name" value="ALPHA/BETA HYDROLASE DOMAIN-CONTAINING PROTEIN"/>
    <property type="match status" value="1"/>
</dbReference>
<reference evidence="3" key="1">
    <citation type="journal article" date="2019" name="MBio">
        <title>Virus Genomes from Deep Sea Sediments Expand the Ocean Megavirome and Support Independent Origins of Viral Gigantism.</title>
        <authorList>
            <person name="Backstrom D."/>
            <person name="Yutin N."/>
            <person name="Jorgensen S.L."/>
            <person name="Dharamshi J."/>
            <person name="Homa F."/>
            <person name="Zaremba-Niedwiedzka K."/>
            <person name="Spang A."/>
            <person name="Wolf Y.I."/>
            <person name="Koonin E.V."/>
            <person name="Ettema T.J."/>
        </authorList>
    </citation>
    <scope>NUCLEOTIDE SEQUENCE</scope>
</reference>
<evidence type="ECO:0000313" key="3">
    <source>
        <dbReference type="EMBL" id="QBK93140.1"/>
    </source>
</evidence>
<dbReference type="PANTHER" id="PTHR12277:SF81">
    <property type="entry name" value="PROTEIN ABHD13"/>
    <property type="match status" value="1"/>
</dbReference>
<accession>A0A481ZDB6</accession>
<sequence length="270" mass="30956">MNIISWVIIPIIIIIVIVILVIFNVQDSIVFTRQGTIVDTSHYNIPIKEVKYPSHDGIQLHGLYIKHENHDKHDNPIILFFHGNASTVSEWIRFTKRYYKWGYSVFMMEYRGYGECEGTPKEDLIYEDAMTTYRYVVNHLKYSKRKIILNGVSLGGAICINLASKVDVAATVVDSSFTSMADMADIFIPYVGSYLCKLSFNSIDLIKRVRSPVLIIHSKDDRMIPFEMGKRLCRNAKRGTLIETSGSHNNSNWSSDVSRSIRNFFDKAIK</sequence>
<dbReference type="EMBL" id="MK500590">
    <property type="protein sequence ID" value="QBK93140.1"/>
    <property type="molecule type" value="Genomic_DNA"/>
</dbReference>
<name>A0A481ZDB6_9VIRU</name>
<dbReference type="InterPro" id="IPR029058">
    <property type="entry name" value="AB_hydrolase_fold"/>
</dbReference>
<dbReference type="Gene3D" id="3.40.50.1820">
    <property type="entry name" value="alpha/beta hydrolase"/>
    <property type="match status" value="1"/>
</dbReference>
<evidence type="ECO:0000259" key="2">
    <source>
        <dbReference type="Pfam" id="PF12146"/>
    </source>
</evidence>
<dbReference type="Pfam" id="PF12146">
    <property type="entry name" value="Hydrolase_4"/>
    <property type="match status" value="1"/>
</dbReference>
<keyword evidence="1" id="KW-0812">Transmembrane</keyword>
<keyword evidence="1" id="KW-1133">Transmembrane helix</keyword>
<gene>
    <name evidence="3" type="ORF">LCPAC403_02740</name>
</gene>
<dbReference type="SUPFAM" id="SSF53474">
    <property type="entry name" value="alpha/beta-Hydrolases"/>
    <property type="match status" value="1"/>
</dbReference>
<evidence type="ECO:0000256" key="1">
    <source>
        <dbReference type="SAM" id="Phobius"/>
    </source>
</evidence>
<protein>
    <submittedName>
        <fullName evidence="3">Fermentation-respiration switch protein</fullName>
    </submittedName>
</protein>
<feature type="domain" description="Serine aminopeptidase S33" evidence="2">
    <location>
        <begin position="76"/>
        <end position="165"/>
    </location>
</feature>
<proteinExistence type="predicted"/>